<sequence length="75" mass="8938">MNLNSSFQQINLRERRLQFIRTHRDFFDVEPSFPLPLFEEAVLEIEGYCGIEPTCHVQGDRSKYRSRLLHRSLLS</sequence>
<dbReference type="Pfam" id="PF19156">
    <property type="entry name" value="DUF5838"/>
    <property type="match status" value="1"/>
</dbReference>
<name>A0ABU5TYP0_9CYAN</name>
<dbReference type="Proteomes" id="UP001301728">
    <property type="component" value="Unassembled WGS sequence"/>
</dbReference>
<accession>A0ABU5TYP0</accession>
<organism evidence="1 2">
    <name type="scientific">Limnoraphis robusta CCNP1315</name>
    <dbReference type="NCBI Taxonomy" id="3110306"/>
    <lineage>
        <taxon>Bacteria</taxon>
        <taxon>Bacillati</taxon>
        <taxon>Cyanobacteriota</taxon>
        <taxon>Cyanophyceae</taxon>
        <taxon>Oscillatoriophycideae</taxon>
        <taxon>Oscillatoriales</taxon>
        <taxon>Sirenicapillariaceae</taxon>
        <taxon>Limnoraphis</taxon>
    </lineage>
</organism>
<protein>
    <submittedName>
        <fullName evidence="1">DUF5838 family protein</fullName>
    </submittedName>
</protein>
<reference evidence="1 2" key="1">
    <citation type="submission" date="2023-12" db="EMBL/GenBank/DDBJ databases">
        <title>Baltic Sea Cyanobacteria.</title>
        <authorList>
            <person name="Delbaje E."/>
            <person name="Fewer D.P."/>
            <person name="Shishido T.K."/>
        </authorList>
    </citation>
    <scope>NUCLEOTIDE SEQUENCE [LARGE SCALE GENOMIC DNA]</scope>
    <source>
        <strain evidence="1 2">CCNP 1315</strain>
    </source>
</reference>
<proteinExistence type="predicted"/>
<gene>
    <name evidence="1" type="ORF">VB854_13260</name>
</gene>
<dbReference type="EMBL" id="JAYGHT010000071">
    <property type="protein sequence ID" value="MEA5519910.1"/>
    <property type="molecule type" value="Genomic_DNA"/>
</dbReference>
<dbReference type="RefSeq" id="WP_323223092.1">
    <property type="nucleotide sequence ID" value="NZ_JAYGHT010000071.1"/>
</dbReference>
<evidence type="ECO:0000313" key="2">
    <source>
        <dbReference type="Proteomes" id="UP001301728"/>
    </source>
</evidence>
<evidence type="ECO:0000313" key="1">
    <source>
        <dbReference type="EMBL" id="MEA5519910.1"/>
    </source>
</evidence>
<comment type="caution">
    <text evidence="1">The sequence shown here is derived from an EMBL/GenBank/DDBJ whole genome shotgun (WGS) entry which is preliminary data.</text>
</comment>
<keyword evidence="2" id="KW-1185">Reference proteome</keyword>
<dbReference type="InterPro" id="IPR031037">
    <property type="entry name" value="Preny_LynF_TruF"/>
</dbReference>